<dbReference type="STRING" id="1401685.P857_104"/>
<dbReference type="EMBL" id="AXCJ01000009">
    <property type="protein sequence ID" value="ETO91029.1"/>
    <property type="molecule type" value="Genomic_DNA"/>
</dbReference>
<reference evidence="2 3" key="1">
    <citation type="journal article" date="2013" name="PLoS ONE">
        <title>Bacterial endosymbiosis in a chordate host: long-term co-evolution and conservation of secondary metabolism.</title>
        <authorList>
            <person name="Kwan J.C."/>
            <person name="Schmidt E.W."/>
        </authorList>
    </citation>
    <scope>NUCLEOTIDE SEQUENCE [LARGE SCALE GENOMIC DNA]</scope>
    <source>
        <strain evidence="3">L6</strain>
    </source>
</reference>
<keyword evidence="1" id="KW-0472">Membrane</keyword>
<dbReference type="Proteomes" id="UP000018951">
    <property type="component" value="Unassembled WGS sequence"/>
</dbReference>
<feature type="transmembrane region" description="Helical" evidence="1">
    <location>
        <begin position="64"/>
        <end position="86"/>
    </location>
</feature>
<evidence type="ECO:0000313" key="3">
    <source>
        <dbReference type="Proteomes" id="UP000018951"/>
    </source>
</evidence>
<keyword evidence="1" id="KW-1133">Transmembrane helix</keyword>
<keyword evidence="3" id="KW-1185">Reference proteome</keyword>
<name>W2UYL4_9RICK</name>
<accession>W2UYL4</accession>
<dbReference type="AlphaFoldDB" id="W2UYL4"/>
<dbReference type="SUPFAM" id="SSF74653">
    <property type="entry name" value="TolA/TonB C-terminal domain"/>
    <property type="match status" value="1"/>
</dbReference>
<protein>
    <submittedName>
        <fullName evidence="2">Uncharacterized protein</fullName>
    </submittedName>
</protein>
<comment type="caution">
    <text evidence="2">The sequence shown here is derived from an EMBL/GenBank/DDBJ whole genome shotgun (WGS) entry which is preliminary data.</text>
</comment>
<organism evidence="2 3">
    <name type="scientific">Candidatus Xenolissoclinum pacificiensis L6</name>
    <dbReference type="NCBI Taxonomy" id="1401685"/>
    <lineage>
        <taxon>Bacteria</taxon>
        <taxon>Pseudomonadati</taxon>
        <taxon>Pseudomonadota</taxon>
        <taxon>Alphaproteobacteria</taxon>
        <taxon>Rickettsiales</taxon>
        <taxon>Anaplasmataceae</taxon>
        <taxon>Candidatus Xenolissoclinum</taxon>
    </lineage>
</organism>
<evidence type="ECO:0000256" key="1">
    <source>
        <dbReference type="SAM" id="Phobius"/>
    </source>
</evidence>
<keyword evidence="1" id="KW-0812">Transmembrane</keyword>
<gene>
    <name evidence="2" type="ORF">P857_104</name>
</gene>
<dbReference type="Gene3D" id="3.30.1150.10">
    <property type="match status" value="1"/>
</dbReference>
<sequence length="330" mass="37754">MRYQGGFFQNKKFLVLLNVLVISCVVRLKNIRDSVSISGILCRVRDFFVHEIPGFCLFILNNKYLSILLSTVFHILCLLIISIHIVHVRSLDFSSSSSYLMTTDIEIGVVSNYSVQQVPGKYMDNVPEKKNNYFNDSSEYDTIHSTTPEVFTDPSKPLRIPQVGDFNKLAVRKKEPIRDRAPAKKPVGPTRNITGVLKTIESLQSNGKYAGHHTDYMGNQSDKFDANKAVVAKIVDKIKGQFANCWIVPIAAKNIEDMSVTIRVRFRQDGTIEYVNVLDREKYRNSTHYQAVANSAVQAIYKCSPLQGLDRRLYHQWQLMDMIFDPRYML</sequence>
<dbReference type="PROSITE" id="PS51257">
    <property type="entry name" value="PROKAR_LIPOPROTEIN"/>
    <property type="match status" value="1"/>
</dbReference>
<evidence type="ECO:0000313" key="2">
    <source>
        <dbReference type="EMBL" id="ETO91029.1"/>
    </source>
</evidence>
<proteinExistence type="predicted"/>